<dbReference type="GO" id="GO:0006631">
    <property type="term" value="P:fatty acid metabolic process"/>
    <property type="evidence" value="ECO:0007669"/>
    <property type="project" value="InterPro"/>
</dbReference>
<dbReference type="AlphaFoldDB" id="A0A179HLC4"/>
<protein>
    <submittedName>
        <fullName evidence="5">Zn(2)-C6 fungal-type DNA-binding domain-containingprotein</fullName>
    </submittedName>
</protein>
<evidence type="ECO:0000259" key="3">
    <source>
        <dbReference type="Pfam" id="PF00725"/>
    </source>
</evidence>
<keyword evidence="5" id="KW-0238">DNA-binding</keyword>
<organism evidence="5 6">
    <name type="scientific">Purpureocillium lilacinum</name>
    <name type="common">Paecilomyces lilacinus</name>
    <dbReference type="NCBI Taxonomy" id="33203"/>
    <lineage>
        <taxon>Eukaryota</taxon>
        <taxon>Fungi</taxon>
        <taxon>Dikarya</taxon>
        <taxon>Ascomycota</taxon>
        <taxon>Pezizomycotina</taxon>
        <taxon>Sordariomycetes</taxon>
        <taxon>Hypocreomycetidae</taxon>
        <taxon>Hypocreales</taxon>
        <taxon>Ophiocordycipitaceae</taxon>
        <taxon>Purpureocillium</taxon>
    </lineage>
</organism>
<dbReference type="GO" id="GO:0070403">
    <property type="term" value="F:NAD+ binding"/>
    <property type="evidence" value="ECO:0007669"/>
    <property type="project" value="InterPro"/>
</dbReference>
<feature type="domain" description="3-hydroxyacyl-CoA dehydrogenase C-terminal" evidence="3">
    <location>
        <begin position="185"/>
        <end position="281"/>
    </location>
</feature>
<gene>
    <name evidence="5" type="ORF">VFPFJ_04332</name>
</gene>
<comment type="similarity">
    <text evidence="1">Belongs to the 3-hydroxyacyl-CoA dehydrogenase family.</text>
</comment>
<comment type="caution">
    <text evidence="5">The sequence shown here is derived from an EMBL/GenBank/DDBJ whole genome shotgun (WGS) entry which is preliminary data.</text>
</comment>
<dbReference type="PANTHER" id="PTHR48075">
    <property type="entry name" value="3-HYDROXYACYL-COA DEHYDROGENASE FAMILY PROTEIN"/>
    <property type="match status" value="1"/>
</dbReference>
<sequence length="287" mass="31489">MCPAMARTIRSSVAVLGAGSQGRRLAYMWSSRGKDVHLIDAAPKQLTASVEAVQKFRTESKARDGFGTIRTHAPSTLADALQDSWLVVECVPERLSLKQQVMAELDALAPEDTIITRFERAHLLATGDDRFVFARPVPAASHLMTGLVIEIMGHDNTDASLVEVMMKRCAEHGFSPFHVRTDSMGYIYNRIWAAIKREALLAASEGAGTPEEIDSIFRGVLKTAKGPFELMDIVGLDVVLDIEQHYAAARGDIPVEPQQYLNRFLQKGHLGVKSGQGFYTYSDLASA</sequence>
<dbReference type="STRING" id="33203.A0A179HLC4"/>
<proteinExistence type="inferred from homology"/>
<dbReference type="InterPro" id="IPR006176">
    <property type="entry name" value="3-OHacyl-CoA_DH_NAD-bd"/>
</dbReference>
<dbReference type="InterPro" id="IPR008927">
    <property type="entry name" value="6-PGluconate_DH-like_C_sf"/>
</dbReference>
<dbReference type="InterPro" id="IPR022694">
    <property type="entry name" value="3-OHacyl-CoA_DH"/>
</dbReference>
<dbReference type="Pfam" id="PF02737">
    <property type="entry name" value="3HCDH_N"/>
    <property type="match status" value="1"/>
</dbReference>
<evidence type="ECO:0000256" key="1">
    <source>
        <dbReference type="ARBA" id="ARBA00009463"/>
    </source>
</evidence>
<evidence type="ECO:0000313" key="6">
    <source>
        <dbReference type="Proteomes" id="UP000078340"/>
    </source>
</evidence>
<dbReference type="InterPro" id="IPR036291">
    <property type="entry name" value="NAD(P)-bd_dom_sf"/>
</dbReference>
<keyword evidence="2" id="KW-0560">Oxidoreductase</keyword>
<reference evidence="5 6" key="1">
    <citation type="submission" date="2016-02" db="EMBL/GenBank/DDBJ databases">
        <title>Biosynthesis of antibiotic leucinostatins and their inhibition on Phytophthora in bio-control Purpureocillium lilacinum.</title>
        <authorList>
            <person name="Wang G."/>
            <person name="Liu Z."/>
            <person name="Lin R."/>
            <person name="Li E."/>
            <person name="Mao Z."/>
            <person name="Ling J."/>
            <person name="Yin W."/>
            <person name="Xie B."/>
        </authorList>
    </citation>
    <scope>NUCLEOTIDE SEQUENCE [LARGE SCALE GENOMIC DNA]</scope>
    <source>
        <strain evidence="5">PLFJ-1</strain>
    </source>
</reference>
<dbReference type="PANTHER" id="PTHR48075:SF3">
    <property type="entry name" value="3-HYDROXYACYL-COA DEHYDROGENASE"/>
    <property type="match status" value="1"/>
</dbReference>
<dbReference type="GO" id="GO:0016616">
    <property type="term" value="F:oxidoreductase activity, acting on the CH-OH group of donors, NAD or NADP as acceptor"/>
    <property type="evidence" value="ECO:0007669"/>
    <property type="project" value="InterPro"/>
</dbReference>
<dbReference type="Gene3D" id="3.40.50.720">
    <property type="entry name" value="NAD(P)-binding Rossmann-like Domain"/>
    <property type="match status" value="1"/>
</dbReference>
<accession>A0A179HLC4</accession>
<dbReference type="OMA" id="CYWPPET"/>
<dbReference type="PIRSF" id="PIRSF000105">
    <property type="entry name" value="HCDH"/>
    <property type="match status" value="1"/>
</dbReference>
<dbReference type="InterPro" id="IPR013328">
    <property type="entry name" value="6PGD_dom2"/>
</dbReference>
<evidence type="ECO:0000259" key="4">
    <source>
        <dbReference type="Pfam" id="PF02737"/>
    </source>
</evidence>
<dbReference type="InterPro" id="IPR006108">
    <property type="entry name" value="3HC_DH_C"/>
</dbReference>
<dbReference type="Gene3D" id="1.10.1040.10">
    <property type="entry name" value="N-(1-d-carboxylethyl)-l-norvaline Dehydrogenase, domain 2"/>
    <property type="match status" value="1"/>
</dbReference>
<dbReference type="Proteomes" id="UP000078340">
    <property type="component" value="Unassembled WGS sequence"/>
</dbReference>
<dbReference type="Pfam" id="PF00725">
    <property type="entry name" value="3HCDH"/>
    <property type="match status" value="1"/>
</dbReference>
<dbReference type="GO" id="GO:0003677">
    <property type="term" value="F:DNA binding"/>
    <property type="evidence" value="ECO:0007669"/>
    <property type="project" value="UniProtKB-KW"/>
</dbReference>
<evidence type="ECO:0000313" key="5">
    <source>
        <dbReference type="EMBL" id="OAQ90173.1"/>
    </source>
</evidence>
<dbReference type="EMBL" id="LSBI01000004">
    <property type="protein sequence ID" value="OAQ90173.1"/>
    <property type="molecule type" value="Genomic_DNA"/>
</dbReference>
<name>A0A179HLC4_PURLI</name>
<dbReference type="SUPFAM" id="SSF48179">
    <property type="entry name" value="6-phosphogluconate dehydrogenase C-terminal domain-like"/>
    <property type="match status" value="1"/>
</dbReference>
<feature type="domain" description="3-hydroxyacyl-CoA dehydrogenase NAD binding" evidence="4">
    <location>
        <begin position="12"/>
        <end position="174"/>
    </location>
</feature>
<dbReference type="SUPFAM" id="SSF51735">
    <property type="entry name" value="NAD(P)-binding Rossmann-fold domains"/>
    <property type="match status" value="1"/>
</dbReference>
<evidence type="ECO:0000256" key="2">
    <source>
        <dbReference type="ARBA" id="ARBA00023002"/>
    </source>
</evidence>